<keyword evidence="2" id="KW-1185">Reference proteome</keyword>
<protein>
    <recommendedName>
        <fullName evidence="3">LysC</fullName>
    </recommendedName>
</protein>
<proteinExistence type="predicted"/>
<gene>
    <name evidence="1" type="ORF">CPter291_1105</name>
</gene>
<sequence length="37" mass="4082">MLHDLERAEAAWGICAAKVDAIVDCQEDAERVQAKKP</sequence>
<accession>A0ABM5Z3B8</accession>
<organism evidence="1 2">
    <name type="scientific">Collimonas pratensis</name>
    <dbReference type="NCBI Taxonomy" id="279113"/>
    <lineage>
        <taxon>Bacteria</taxon>
        <taxon>Pseudomonadati</taxon>
        <taxon>Pseudomonadota</taxon>
        <taxon>Betaproteobacteria</taxon>
        <taxon>Burkholderiales</taxon>
        <taxon>Oxalobacteraceae</taxon>
        <taxon>Collimonas</taxon>
    </lineage>
</organism>
<dbReference type="NCBIfam" id="NF038368">
    <property type="entry name" value="P2_Rz1"/>
    <property type="match status" value="1"/>
</dbReference>
<dbReference type="Proteomes" id="UP000074914">
    <property type="component" value="Chromosome"/>
</dbReference>
<reference evidence="1 2" key="1">
    <citation type="submission" date="2015-11" db="EMBL/GenBank/DDBJ databases">
        <title>Exploring the genomic traits of fungus-feeding bacterial genus Collimonas.</title>
        <authorList>
            <person name="Song C."/>
            <person name="Schmidt R."/>
            <person name="de Jager V."/>
            <person name="Krzyzanowska D."/>
            <person name="Jongedijk E."/>
            <person name="Cankar K."/>
            <person name="Beekwilder J."/>
            <person name="van Veen A."/>
            <person name="de Boer W."/>
            <person name="van Veen J.A."/>
            <person name="Garbeva P."/>
        </authorList>
    </citation>
    <scope>NUCLEOTIDE SEQUENCE [LARGE SCALE GENOMIC DNA]</scope>
    <source>
        <strain evidence="1 2">Ter291</strain>
    </source>
</reference>
<dbReference type="InterPro" id="IPR047737">
    <property type="entry name" value="LysC"/>
</dbReference>
<evidence type="ECO:0000313" key="2">
    <source>
        <dbReference type="Proteomes" id="UP000074914"/>
    </source>
</evidence>
<dbReference type="EMBL" id="CP013236">
    <property type="protein sequence ID" value="AMP13382.1"/>
    <property type="molecule type" value="Genomic_DNA"/>
</dbReference>
<name>A0ABM5Z3B8_9BURK</name>
<evidence type="ECO:0008006" key="3">
    <source>
        <dbReference type="Google" id="ProtNLM"/>
    </source>
</evidence>
<evidence type="ECO:0000313" key="1">
    <source>
        <dbReference type="EMBL" id="AMP13382.1"/>
    </source>
</evidence>